<evidence type="ECO:0000256" key="1">
    <source>
        <dbReference type="SAM" id="MobiDB-lite"/>
    </source>
</evidence>
<name>A0A072TFJ5_MEDTR</name>
<reference evidence="2 4" key="2">
    <citation type="journal article" date="2014" name="BMC Genomics">
        <title>An improved genome release (version Mt4.0) for the model legume Medicago truncatula.</title>
        <authorList>
            <person name="Tang H."/>
            <person name="Krishnakumar V."/>
            <person name="Bidwell S."/>
            <person name="Rosen B."/>
            <person name="Chan A."/>
            <person name="Zhou S."/>
            <person name="Gentzbittel L."/>
            <person name="Childs K.L."/>
            <person name="Yandell M."/>
            <person name="Gundlach H."/>
            <person name="Mayer K.F."/>
            <person name="Schwartz D.C."/>
            <person name="Town C.D."/>
        </authorList>
    </citation>
    <scope>GENOME REANNOTATION</scope>
    <source>
        <strain evidence="2">A17</strain>
        <strain evidence="3 4">cv. Jemalong A17</strain>
    </source>
</reference>
<dbReference type="AlphaFoldDB" id="A0A072TFJ5"/>
<reference evidence="2 4" key="1">
    <citation type="journal article" date="2011" name="Nature">
        <title>The Medicago genome provides insight into the evolution of rhizobial symbioses.</title>
        <authorList>
            <person name="Young N.D."/>
            <person name="Debelle F."/>
            <person name="Oldroyd G.E."/>
            <person name="Geurts R."/>
            <person name="Cannon S.B."/>
            <person name="Udvardi M.K."/>
            <person name="Benedito V.A."/>
            <person name="Mayer K.F."/>
            <person name="Gouzy J."/>
            <person name="Schoof H."/>
            <person name="Van de Peer Y."/>
            <person name="Proost S."/>
            <person name="Cook D.R."/>
            <person name="Meyers B.C."/>
            <person name="Spannagl M."/>
            <person name="Cheung F."/>
            <person name="De Mita S."/>
            <person name="Krishnakumar V."/>
            <person name="Gundlach H."/>
            <person name="Zhou S."/>
            <person name="Mudge J."/>
            <person name="Bharti A.K."/>
            <person name="Murray J.D."/>
            <person name="Naoumkina M.A."/>
            <person name="Rosen B."/>
            <person name="Silverstein K.A."/>
            <person name="Tang H."/>
            <person name="Rombauts S."/>
            <person name="Zhao P.X."/>
            <person name="Zhou P."/>
            <person name="Barbe V."/>
            <person name="Bardou P."/>
            <person name="Bechner M."/>
            <person name="Bellec A."/>
            <person name="Berger A."/>
            <person name="Berges H."/>
            <person name="Bidwell S."/>
            <person name="Bisseling T."/>
            <person name="Choisne N."/>
            <person name="Couloux A."/>
            <person name="Denny R."/>
            <person name="Deshpande S."/>
            <person name="Dai X."/>
            <person name="Doyle J.J."/>
            <person name="Dudez A.M."/>
            <person name="Farmer A.D."/>
            <person name="Fouteau S."/>
            <person name="Franken C."/>
            <person name="Gibelin C."/>
            <person name="Gish J."/>
            <person name="Goldstein S."/>
            <person name="Gonzalez A.J."/>
            <person name="Green P.J."/>
            <person name="Hallab A."/>
            <person name="Hartog M."/>
            <person name="Hua A."/>
            <person name="Humphray S.J."/>
            <person name="Jeong D.H."/>
            <person name="Jing Y."/>
            <person name="Jocker A."/>
            <person name="Kenton S.M."/>
            <person name="Kim D.J."/>
            <person name="Klee K."/>
            <person name="Lai H."/>
            <person name="Lang C."/>
            <person name="Lin S."/>
            <person name="Macmil S.L."/>
            <person name="Magdelenat G."/>
            <person name="Matthews L."/>
            <person name="McCorrison J."/>
            <person name="Monaghan E.L."/>
            <person name="Mun J.H."/>
            <person name="Najar F.Z."/>
            <person name="Nicholson C."/>
            <person name="Noirot C."/>
            <person name="O'Bleness M."/>
            <person name="Paule C.R."/>
            <person name="Poulain J."/>
            <person name="Prion F."/>
            <person name="Qin B."/>
            <person name="Qu C."/>
            <person name="Retzel E.F."/>
            <person name="Riddle C."/>
            <person name="Sallet E."/>
            <person name="Samain S."/>
            <person name="Samson N."/>
            <person name="Sanders I."/>
            <person name="Saurat O."/>
            <person name="Scarpelli C."/>
            <person name="Schiex T."/>
            <person name="Segurens B."/>
            <person name="Severin A.J."/>
            <person name="Sherrier D.J."/>
            <person name="Shi R."/>
            <person name="Sims S."/>
            <person name="Singer S.R."/>
            <person name="Sinharoy S."/>
            <person name="Sterck L."/>
            <person name="Viollet A."/>
            <person name="Wang B.B."/>
            <person name="Wang K."/>
            <person name="Wang M."/>
            <person name="Wang X."/>
            <person name="Warfsmann J."/>
            <person name="Weissenbach J."/>
            <person name="White D.D."/>
            <person name="White J.D."/>
            <person name="Wiley G.B."/>
            <person name="Wincker P."/>
            <person name="Xing Y."/>
            <person name="Yang L."/>
            <person name="Yao Z."/>
            <person name="Ying F."/>
            <person name="Zhai J."/>
            <person name="Zhou L."/>
            <person name="Zuber A."/>
            <person name="Denarie J."/>
            <person name="Dixon R.A."/>
            <person name="May G.D."/>
            <person name="Schwartz D.C."/>
            <person name="Rogers J."/>
            <person name="Quetier F."/>
            <person name="Town C.D."/>
            <person name="Roe B.A."/>
        </authorList>
    </citation>
    <scope>NUCLEOTIDE SEQUENCE [LARGE SCALE GENOMIC DNA]</scope>
    <source>
        <strain evidence="2">A17</strain>
        <strain evidence="3 4">cv. Jemalong A17</strain>
    </source>
</reference>
<evidence type="ECO:0000313" key="4">
    <source>
        <dbReference type="Proteomes" id="UP000002051"/>
    </source>
</evidence>
<feature type="region of interest" description="Disordered" evidence="1">
    <location>
        <begin position="94"/>
        <end position="116"/>
    </location>
</feature>
<evidence type="ECO:0000313" key="2">
    <source>
        <dbReference type="EMBL" id="KEH16152.1"/>
    </source>
</evidence>
<dbReference type="Proteomes" id="UP000002051">
    <property type="component" value="Unassembled WGS sequence"/>
</dbReference>
<dbReference type="EnsemblPlants" id="KEH16152">
    <property type="protein sequence ID" value="KEH16152"/>
    <property type="gene ID" value="MTR_0299s0010"/>
</dbReference>
<proteinExistence type="predicted"/>
<dbReference type="EMBL" id="KL403024">
    <property type="protein sequence ID" value="KEH16152.1"/>
    <property type="molecule type" value="Genomic_DNA"/>
</dbReference>
<protein>
    <submittedName>
        <fullName evidence="2 3">Uncharacterized protein</fullName>
    </submittedName>
</protein>
<keyword evidence="4" id="KW-1185">Reference proteome</keyword>
<reference evidence="3" key="3">
    <citation type="submission" date="2015-06" db="UniProtKB">
        <authorList>
            <consortium name="EnsemblPlants"/>
        </authorList>
    </citation>
    <scope>IDENTIFICATION</scope>
    <source>
        <strain evidence="3">cv. Jemalong A17</strain>
    </source>
</reference>
<gene>
    <name evidence="2" type="ORF">MTR_0299s0010</name>
</gene>
<feature type="compositionally biased region" description="Basic and acidic residues" evidence="1">
    <location>
        <begin position="97"/>
        <end position="116"/>
    </location>
</feature>
<dbReference type="HOGENOM" id="CLU_800169_0_0_1"/>
<sequence length="347" mass="39890">MMNGISQHCVLPRNGNFQQVNPNDLLVMYHLFMKEKLSLPHIIIHNMINVIQSRNKKSCLPYGMALTKIFIKNHIPFEGEKSIFEYSQFTPKNLSHMKQEPVDEPPSDLKRKREDGSALQNPVLENASDEHCNPPECSPERSPVMEEDQELLENFGNNASLKNVKALEILQSFTEKPPITKPSKLFISPQKHDYSALFQSDSMDSFKSLQTNLSFPSRFNESPSMAQRIFEHNERPTKRSKVEKDCSKTRSDLTRVIEGNNAILHYLSWMTYEMTLSRKWKDSISDKNEAFSQVLATAIWLAREASYEVAHSLRRAQATREASDELLYGQNAGFSLESHFPQIHFPN</sequence>
<evidence type="ECO:0000313" key="3">
    <source>
        <dbReference type="EnsemblPlants" id="KEH16152"/>
    </source>
</evidence>
<accession>A0A072TFJ5</accession>
<organism evidence="2 4">
    <name type="scientific">Medicago truncatula</name>
    <name type="common">Barrel medic</name>
    <name type="synonym">Medicago tribuloides</name>
    <dbReference type="NCBI Taxonomy" id="3880"/>
    <lineage>
        <taxon>Eukaryota</taxon>
        <taxon>Viridiplantae</taxon>
        <taxon>Streptophyta</taxon>
        <taxon>Embryophyta</taxon>
        <taxon>Tracheophyta</taxon>
        <taxon>Spermatophyta</taxon>
        <taxon>Magnoliopsida</taxon>
        <taxon>eudicotyledons</taxon>
        <taxon>Gunneridae</taxon>
        <taxon>Pentapetalae</taxon>
        <taxon>rosids</taxon>
        <taxon>fabids</taxon>
        <taxon>Fabales</taxon>
        <taxon>Fabaceae</taxon>
        <taxon>Papilionoideae</taxon>
        <taxon>50 kb inversion clade</taxon>
        <taxon>NPAAA clade</taxon>
        <taxon>Hologalegina</taxon>
        <taxon>IRL clade</taxon>
        <taxon>Trifolieae</taxon>
        <taxon>Medicago</taxon>
    </lineage>
</organism>